<dbReference type="PANTHER" id="PTHR43806:SF11">
    <property type="entry name" value="CEREVISIN-RELATED"/>
    <property type="match status" value="1"/>
</dbReference>
<evidence type="ECO:0000313" key="10">
    <source>
        <dbReference type="Proteomes" id="UP000190626"/>
    </source>
</evidence>
<dbReference type="GO" id="GO:0006508">
    <property type="term" value="P:proteolysis"/>
    <property type="evidence" value="ECO:0007669"/>
    <property type="project" value="UniProtKB-KW"/>
</dbReference>
<dbReference type="Pfam" id="PF00082">
    <property type="entry name" value="Peptidase_S8"/>
    <property type="match status" value="1"/>
</dbReference>
<dbReference type="InterPro" id="IPR036852">
    <property type="entry name" value="Peptidase_S8/S53_dom_sf"/>
</dbReference>
<dbReference type="InterPro" id="IPR050131">
    <property type="entry name" value="Peptidase_S8_subtilisin-like"/>
</dbReference>
<gene>
    <name evidence="9" type="ORF">BC351_13250</name>
</gene>
<accession>A0A1V4H725</accession>
<evidence type="ECO:0000256" key="6">
    <source>
        <dbReference type="PROSITE-ProRule" id="PRU01240"/>
    </source>
</evidence>
<feature type="active site" description="Charge relay system" evidence="6">
    <location>
        <position position="146"/>
    </location>
</feature>
<dbReference type="InterPro" id="IPR000209">
    <property type="entry name" value="Peptidase_S8/S53_dom"/>
</dbReference>
<dbReference type="PANTHER" id="PTHR43806">
    <property type="entry name" value="PEPTIDASE S8"/>
    <property type="match status" value="1"/>
</dbReference>
<organism evidence="9 10">
    <name type="scientific">Paenibacillus ferrarius</name>
    <dbReference type="NCBI Taxonomy" id="1469647"/>
    <lineage>
        <taxon>Bacteria</taxon>
        <taxon>Bacillati</taxon>
        <taxon>Bacillota</taxon>
        <taxon>Bacilli</taxon>
        <taxon>Bacillales</taxon>
        <taxon>Paenibacillaceae</taxon>
        <taxon>Paenibacillus</taxon>
    </lineage>
</organism>
<dbReference type="PROSITE" id="PS51892">
    <property type="entry name" value="SUBTILASE"/>
    <property type="match status" value="1"/>
</dbReference>
<dbReference type="STRING" id="1469647.BC351_13250"/>
<sequence>MFKALCLASLSLTLFIATESLTAAEEKRNDKSDKYLINFKQTPDLKLLEETQGVSDIDAYSEISVVSANLTPEALKSLTNNTLIETIEIDATISIIPFQSISSNTLLSDAETTAEQMIPWGVADIGADKAHMQGITGKGVKIGILDSGIDYKHKDLRISGGISFVDGKSDYMDDNGHGTFVTGIIASLNNNYGLIGVAPDADIYAIKVVNFLGNGSYSSLIKGIEWAVKQDLDVINISLEGTEESKALRKAVDHAIKNGTMVVASSGNSGYNSKGNVAYPAAYEKAFAVGATDQEHQLASFSNVGKQLDIVAPGQDIISIFADDYVTSGGTSMATAHVTGSIALMRSMFPEMKDKEIEKYVEKSALRLGDTFKYGRGLIQVDKALELASRHK</sequence>
<feature type="domain" description="Peptidase S8/S53" evidence="8">
    <location>
        <begin position="137"/>
        <end position="377"/>
    </location>
</feature>
<keyword evidence="5 6" id="KW-0720">Serine protease</keyword>
<dbReference type="PROSITE" id="PS00137">
    <property type="entry name" value="SUBTILASE_HIS"/>
    <property type="match status" value="1"/>
</dbReference>
<feature type="chain" id="PRO_5012867057" description="Peptidase S8/S53 domain-containing protein" evidence="7">
    <location>
        <begin position="24"/>
        <end position="392"/>
    </location>
</feature>
<evidence type="ECO:0000259" key="8">
    <source>
        <dbReference type="Pfam" id="PF00082"/>
    </source>
</evidence>
<dbReference type="GO" id="GO:0004252">
    <property type="term" value="F:serine-type endopeptidase activity"/>
    <property type="evidence" value="ECO:0007669"/>
    <property type="project" value="UniProtKB-UniRule"/>
</dbReference>
<dbReference type="InterPro" id="IPR037045">
    <property type="entry name" value="S8pro/Inhibitor_I9_sf"/>
</dbReference>
<dbReference type="PRINTS" id="PR00723">
    <property type="entry name" value="SUBTILISIN"/>
</dbReference>
<name>A0A1V4H725_9BACL</name>
<dbReference type="GO" id="GO:0046872">
    <property type="term" value="F:metal ion binding"/>
    <property type="evidence" value="ECO:0007669"/>
    <property type="project" value="UniProtKB-KW"/>
</dbReference>
<dbReference type="SUPFAM" id="SSF52743">
    <property type="entry name" value="Subtilisin-like"/>
    <property type="match status" value="1"/>
</dbReference>
<evidence type="ECO:0000256" key="3">
    <source>
        <dbReference type="ARBA" id="ARBA00022723"/>
    </source>
</evidence>
<evidence type="ECO:0000256" key="1">
    <source>
        <dbReference type="ARBA" id="ARBA00011073"/>
    </source>
</evidence>
<dbReference type="InterPro" id="IPR023827">
    <property type="entry name" value="Peptidase_S8_Asp-AS"/>
</dbReference>
<keyword evidence="2 6" id="KW-0645">Protease</keyword>
<keyword evidence="3" id="KW-0479">Metal-binding</keyword>
<dbReference type="Gene3D" id="3.40.50.200">
    <property type="entry name" value="Peptidase S8/S53 domain"/>
    <property type="match status" value="1"/>
</dbReference>
<keyword evidence="7" id="KW-0732">Signal</keyword>
<keyword evidence="10" id="KW-1185">Reference proteome</keyword>
<evidence type="ECO:0000313" key="9">
    <source>
        <dbReference type="EMBL" id="OPH46986.1"/>
    </source>
</evidence>
<dbReference type="InterPro" id="IPR015500">
    <property type="entry name" value="Peptidase_S8_subtilisin-rel"/>
</dbReference>
<dbReference type="PROSITE" id="PS00136">
    <property type="entry name" value="SUBTILASE_ASP"/>
    <property type="match status" value="1"/>
</dbReference>
<dbReference type="Proteomes" id="UP000190626">
    <property type="component" value="Unassembled WGS sequence"/>
</dbReference>
<proteinExistence type="inferred from homology"/>
<evidence type="ECO:0000256" key="5">
    <source>
        <dbReference type="ARBA" id="ARBA00022825"/>
    </source>
</evidence>
<dbReference type="InterPro" id="IPR022398">
    <property type="entry name" value="Peptidase_S8_His-AS"/>
</dbReference>
<dbReference type="AlphaFoldDB" id="A0A1V4H725"/>
<evidence type="ECO:0000256" key="4">
    <source>
        <dbReference type="ARBA" id="ARBA00022801"/>
    </source>
</evidence>
<dbReference type="InterPro" id="IPR034202">
    <property type="entry name" value="Subtilisin_Carlsberg-like"/>
</dbReference>
<evidence type="ECO:0000256" key="7">
    <source>
        <dbReference type="SAM" id="SignalP"/>
    </source>
</evidence>
<comment type="similarity">
    <text evidence="1 6">Belongs to the peptidase S8 family.</text>
</comment>
<dbReference type="Gene3D" id="3.30.70.80">
    <property type="entry name" value="Peptidase S8 propeptide/proteinase inhibitor I9"/>
    <property type="match status" value="1"/>
</dbReference>
<keyword evidence="4 6" id="KW-0378">Hydrolase</keyword>
<reference evidence="10" key="1">
    <citation type="submission" date="2016-07" db="EMBL/GenBank/DDBJ databases">
        <authorList>
            <person name="Florea S."/>
            <person name="Webb J.S."/>
            <person name="Jaromczyk J."/>
            <person name="Schardl C.L."/>
        </authorList>
    </citation>
    <scope>NUCLEOTIDE SEQUENCE [LARGE SCALE GENOMIC DNA]</scope>
    <source>
        <strain evidence="10">CY1</strain>
    </source>
</reference>
<protein>
    <recommendedName>
        <fullName evidence="8">Peptidase S8/S53 domain-containing protein</fullName>
    </recommendedName>
</protein>
<feature type="active site" description="Charge relay system" evidence="6">
    <location>
        <position position="332"/>
    </location>
</feature>
<dbReference type="EMBL" id="MBTG01000072">
    <property type="protein sequence ID" value="OPH46986.1"/>
    <property type="molecule type" value="Genomic_DNA"/>
</dbReference>
<feature type="signal peptide" evidence="7">
    <location>
        <begin position="1"/>
        <end position="23"/>
    </location>
</feature>
<evidence type="ECO:0000256" key="2">
    <source>
        <dbReference type="ARBA" id="ARBA00022670"/>
    </source>
</evidence>
<feature type="active site" description="Charge relay system" evidence="6">
    <location>
        <position position="177"/>
    </location>
</feature>
<dbReference type="CDD" id="cd07477">
    <property type="entry name" value="Peptidases_S8_Subtilisin_subset"/>
    <property type="match status" value="1"/>
</dbReference>
<comment type="caution">
    <text evidence="9">The sequence shown here is derived from an EMBL/GenBank/DDBJ whole genome shotgun (WGS) entry which is preliminary data.</text>
</comment>